<evidence type="ECO:0000256" key="5">
    <source>
        <dbReference type="ARBA" id="ARBA00023002"/>
    </source>
</evidence>
<evidence type="ECO:0000313" key="8">
    <source>
        <dbReference type="EMBL" id="SVE92958.1"/>
    </source>
</evidence>
<accession>A0A4Y7NIB5</accession>
<sequence>MDISKFMAEPVTPSDEISKNSDDMRVRMELFIMKIQADFCRALENEEPNKKFFVDRWTRKEGGGGVTCVLQEGDTFEKAGVNVSVVHGVLPADAMRQMRARGKDLPMKELPFFAAGISSVIHPRNPHVPTVHFNYRYFEVVKEDGEKMWWFGGGTDLTPYYLVEEDVKHFHSELKKACDSHDKGYYGKFKKWCDDYFVVAHRKESRGVGGIFFDDLDTPTREECFKFVKSCGESVVPSYVPLVKKHKNDAFNEKERDWQLLRRGRYVEFNLVYDRGTKFGLYTPGARIESILMSLPVYAKWEYMHSPHPETPEGKLTEILKNPKEWI</sequence>
<dbReference type="EMBL" id="LR023339">
    <property type="protein sequence ID" value="SVE92958.1"/>
    <property type="molecule type" value="mRNA"/>
</dbReference>
<dbReference type="GO" id="GO:0005737">
    <property type="term" value="C:cytoplasm"/>
    <property type="evidence" value="ECO:0007669"/>
    <property type="project" value="TreeGrafter"/>
</dbReference>
<evidence type="ECO:0000256" key="3">
    <source>
        <dbReference type="ARBA" id="ARBA00011738"/>
    </source>
</evidence>
<dbReference type="PRINTS" id="PR00073">
    <property type="entry name" value="COPRGNOXDASE"/>
</dbReference>
<dbReference type="InterPro" id="IPR036406">
    <property type="entry name" value="Coprogen_oxidase_aer_sf"/>
</dbReference>
<dbReference type="Gene3D" id="3.40.1500.10">
    <property type="entry name" value="Coproporphyrinogen III oxidase, aerobic"/>
    <property type="match status" value="1"/>
</dbReference>
<evidence type="ECO:0000256" key="7">
    <source>
        <dbReference type="ARBA" id="ARBA00023244"/>
    </source>
</evidence>
<dbReference type="EC" id="1.3.3.3" evidence="4"/>
<comment type="subunit">
    <text evidence="3">Homodimer.</text>
</comment>
<keyword evidence="5" id="KW-0560">Oxidoreductase</keyword>
<dbReference type="FunFam" id="3.40.1500.10:FF:000002">
    <property type="entry name" value="oxygen-dependent coproporphyrinogen-III oxidase, mitochondrial"/>
    <property type="match status" value="1"/>
</dbReference>
<proteinExistence type="evidence at transcript level"/>
<gene>
    <name evidence="8" type="primary">EOG090X04L5</name>
</gene>
<dbReference type="Pfam" id="PF01218">
    <property type="entry name" value="Coprogen_oxidas"/>
    <property type="match status" value="1"/>
</dbReference>
<dbReference type="AlphaFoldDB" id="A0A4Y7NIB5"/>
<dbReference type="PIRSF" id="PIRSF000166">
    <property type="entry name" value="Coproporphyri_ox"/>
    <property type="match status" value="1"/>
</dbReference>
<dbReference type="UniPathway" id="UPA00251">
    <property type="reaction ID" value="UER00322"/>
</dbReference>
<dbReference type="NCBIfam" id="NF003727">
    <property type="entry name" value="PRK05330.1"/>
    <property type="match status" value="1"/>
</dbReference>
<keyword evidence="6" id="KW-0350">Heme biosynthesis</keyword>
<dbReference type="GO" id="GO:0006782">
    <property type="term" value="P:protoporphyrinogen IX biosynthetic process"/>
    <property type="evidence" value="ECO:0007669"/>
    <property type="project" value="UniProtKB-UniPathway"/>
</dbReference>
<reference evidence="8" key="1">
    <citation type="submission" date="2018-08" db="EMBL/GenBank/DDBJ databases">
        <authorList>
            <person name="Cornetti L."/>
        </authorList>
    </citation>
    <scope>NUCLEOTIDE SEQUENCE</scope>
    <source>
        <strain evidence="8">DE-FRO-2-1</strain>
    </source>
</reference>
<dbReference type="PANTHER" id="PTHR10755:SF0">
    <property type="entry name" value="OXYGEN-DEPENDENT COPROPORPHYRINOGEN-III OXIDASE, MITOCHONDRIAL"/>
    <property type="match status" value="1"/>
</dbReference>
<dbReference type="PROSITE" id="PS01021">
    <property type="entry name" value="COPROGEN_OXIDASE"/>
    <property type="match status" value="1"/>
</dbReference>
<evidence type="ECO:0000256" key="1">
    <source>
        <dbReference type="ARBA" id="ARBA00005168"/>
    </source>
</evidence>
<dbReference type="GO" id="GO:0004109">
    <property type="term" value="F:coproporphyrinogen oxidase activity"/>
    <property type="evidence" value="ECO:0007669"/>
    <property type="project" value="UniProtKB-EC"/>
</dbReference>
<evidence type="ECO:0000256" key="6">
    <source>
        <dbReference type="ARBA" id="ARBA00023133"/>
    </source>
</evidence>
<dbReference type="SUPFAM" id="SSF102886">
    <property type="entry name" value="Coproporphyrinogen III oxidase"/>
    <property type="match status" value="1"/>
</dbReference>
<comment type="similarity">
    <text evidence="2">Belongs to the aerobic coproporphyrinogen-III oxidase family.</text>
</comment>
<evidence type="ECO:0000256" key="2">
    <source>
        <dbReference type="ARBA" id="ARBA00010644"/>
    </source>
</evidence>
<name>A0A4Y7NIB5_9CRUS</name>
<comment type="pathway">
    <text evidence="1">Porphyrin-containing compound metabolism; protoporphyrin-IX biosynthesis; protoporphyrinogen-IX from coproporphyrinogen-III (O2 route): step 1/1.</text>
</comment>
<keyword evidence="7" id="KW-0627">Porphyrin biosynthesis</keyword>
<protein>
    <recommendedName>
        <fullName evidence="4">coproporphyrinogen oxidase</fullName>
        <ecNumber evidence="4">1.3.3.3</ecNumber>
    </recommendedName>
</protein>
<dbReference type="InterPro" id="IPR018375">
    <property type="entry name" value="Coprogen_oxidase_CS"/>
</dbReference>
<dbReference type="PANTHER" id="PTHR10755">
    <property type="entry name" value="COPROPORPHYRINOGEN III OXIDASE, MITOCHONDRIAL"/>
    <property type="match status" value="1"/>
</dbReference>
<organism evidence="8">
    <name type="scientific">Moina brachiata</name>
    <dbReference type="NCBI Taxonomy" id="675436"/>
    <lineage>
        <taxon>Eukaryota</taxon>
        <taxon>Metazoa</taxon>
        <taxon>Ecdysozoa</taxon>
        <taxon>Arthropoda</taxon>
        <taxon>Crustacea</taxon>
        <taxon>Branchiopoda</taxon>
        <taxon>Diplostraca</taxon>
        <taxon>Cladocera</taxon>
        <taxon>Anomopoda</taxon>
        <taxon>Moinidae</taxon>
        <taxon>Moina</taxon>
    </lineage>
</organism>
<dbReference type="InterPro" id="IPR001260">
    <property type="entry name" value="Coprogen_oxidase_aer"/>
</dbReference>
<evidence type="ECO:0000256" key="4">
    <source>
        <dbReference type="ARBA" id="ARBA00012869"/>
    </source>
</evidence>